<keyword evidence="3" id="KW-0963">Cytoplasm</keyword>
<accession>A0ABY5Y185</accession>
<keyword evidence="5" id="KW-0143">Chaperone</keyword>
<dbReference type="InterPro" id="IPR036584">
    <property type="entry name" value="FliS_sf"/>
</dbReference>
<dbReference type="PANTHER" id="PTHR34773:SF1">
    <property type="entry name" value="FLAGELLAR SECRETION CHAPERONE FLIS"/>
    <property type="match status" value="1"/>
</dbReference>
<comment type="similarity">
    <text evidence="2">Belongs to the FliS family.</text>
</comment>
<feature type="region of interest" description="Disordered" evidence="7">
    <location>
        <begin position="239"/>
        <end position="278"/>
    </location>
</feature>
<sequence length="360" mass="39435">MLNATQSYKQAQVNTVGRADITLMLYDGLLRFLDLAAEKMEQKQIQDKGNYISRALDIINELDSTLNMEKGGEISKGLHNLYLLTNKNLLMANLKNDLAILKSVRANMQVVRDSFYEAMQTEEAKEMLMKMGPVPVQASNGNAQMKFGGSIQERADKIKEAQQKAEAIKRVQAKLANAKNDEEKSLAKKELEELLGKNIVAAHNKPVAMSMAQKASRAFMQQQGLSQPFMQARTQNQTVQVNSAPQTAQTAQPASQNQAGQAPAMAQNPAFAQQKVTSQAMHAMANAYAPKQMQNQAPNQMQAVQPPVQQENGMAVSSRNEEGQEEKGPAQSRPAAMGQMAGGLMSGGLMSKKMSLYKNM</sequence>
<evidence type="ECO:0000256" key="5">
    <source>
        <dbReference type="ARBA" id="ARBA00023186"/>
    </source>
</evidence>
<dbReference type="InterPro" id="IPR003713">
    <property type="entry name" value="FliS"/>
</dbReference>
<evidence type="ECO:0000256" key="1">
    <source>
        <dbReference type="ARBA" id="ARBA00004514"/>
    </source>
</evidence>
<dbReference type="PANTHER" id="PTHR34773">
    <property type="entry name" value="FLAGELLAR SECRETION CHAPERONE FLIS"/>
    <property type="match status" value="1"/>
</dbReference>
<organism evidence="8 9">
    <name type="scientific">Taurinivorans muris</name>
    <dbReference type="NCBI Taxonomy" id="2787751"/>
    <lineage>
        <taxon>Bacteria</taxon>
        <taxon>Pseudomonadati</taxon>
        <taxon>Thermodesulfobacteriota</taxon>
        <taxon>Desulfovibrionia</taxon>
        <taxon>Desulfovibrionales</taxon>
        <taxon>Desulfovibrionaceae</taxon>
        <taxon>Taurinivorans</taxon>
    </lineage>
</organism>
<evidence type="ECO:0000256" key="6">
    <source>
        <dbReference type="SAM" id="Coils"/>
    </source>
</evidence>
<evidence type="ECO:0000256" key="2">
    <source>
        <dbReference type="ARBA" id="ARBA00008787"/>
    </source>
</evidence>
<feature type="compositionally biased region" description="Basic and acidic residues" evidence="7">
    <location>
        <begin position="319"/>
        <end position="328"/>
    </location>
</feature>
<keyword evidence="6" id="KW-0175">Coiled coil</keyword>
<feature type="compositionally biased region" description="Low complexity" evidence="7">
    <location>
        <begin position="294"/>
        <end position="310"/>
    </location>
</feature>
<comment type="subcellular location">
    <subcellularLocation>
        <location evidence="1">Cytoplasm</location>
        <location evidence="1">Cytosol</location>
    </subcellularLocation>
</comment>
<name>A0ABY5Y185_9BACT</name>
<dbReference type="NCBIfam" id="TIGR00208">
    <property type="entry name" value="fliS"/>
    <property type="match status" value="1"/>
</dbReference>
<gene>
    <name evidence="8" type="primary">fliS</name>
    <name evidence="8" type="ORF">JBF11_00950</name>
</gene>
<feature type="region of interest" description="Disordered" evidence="7">
    <location>
        <begin position="294"/>
        <end position="336"/>
    </location>
</feature>
<dbReference type="CDD" id="cd16098">
    <property type="entry name" value="FliS"/>
    <property type="match status" value="1"/>
</dbReference>
<keyword evidence="8" id="KW-0969">Cilium</keyword>
<keyword evidence="8" id="KW-0282">Flagellum</keyword>
<reference evidence="8" key="1">
    <citation type="submission" date="2020-12" db="EMBL/GenBank/DDBJ databases">
        <title>Taurinivorans muris gen. nov., sp. nov., fundamental and realized metabolic niche of a ubiquitous sulfidogenic bacterium in the murine intestine.</title>
        <authorList>
            <person name="Ye H."/>
            <person name="Hanson B.T."/>
            <person name="Loy A."/>
        </authorList>
    </citation>
    <scope>NUCLEOTIDE SEQUENCE</scope>
    <source>
        <strain evidence="8">LT0009</strain>
    </source>
</reference>
<keyword evidence="8" id="KW-0966">Cell projection</keyword>
<dbReference type="SUPFAM" id="SSF101116">
    <property type="entry name" value="Flagellar export chaperone FliS"/>
    <property type="match status" value="1"/>
</dbReference>
<proteinExistence type="inferred from homology"/>
<feature type="coiled-coil region" evidence="6">
    <location>
        <begin position="151"/>
        <end position="188"/>
    </location>
</feature>
<evidence type="ECO:0000313" key="9">
    <source>
        <dbReference type="Proteomes" id="UP001058120"/>
    </source>
</evidence>
<feature type="compositionally biased region" description="Low complexity" evidence="7">
    <location>
        <begin position="242"/>
        <end position="259"/>
    </location>
</feature>
<keyword evidence="9" id="KW-1185">Reference proteome</keyword>
<dbReference type="RefSeq" id="WP_334315522.1">
    <property type="nucleotide sequence ID" value="NZ_CP065938.1"/>
</dbReference>
<evidence type="ECO:0000256" key="4">
    <source>
        <dbReference type="ARBA" id="ARBA00022795"/>
    </source>
</evidence>
<dbReference type="Gene3D" id="1.20.120.340">
    <property type="entry name" value="Flagellar protein FliS"/>
    <property type="match status" value="1"/>
</dbReference>
<dbReference type="EMBL" id="CP065938">
    <property type="protein sequence ID" value="UWX05928.1"/>
    <property type="molecule type" value="Genomic_DNA"/>
</dbReference>
<evidence type="ECO:0000256" key="7">
    <source>
        <dbReference type="SAM" id="MobiDB-lite"/>
    </source>
</evidence>
<evidence type="ECO:0000313" key="8">
    <source>
        <dbReference type="EMBL" id="UWX05928.1"/>
    </source>
</evidence>
<dbReference type="Pfam" id="PF02561">
    <property type="entry name" value="FliS"/>
    <property type="match status" value="1"/>
</dbReference>
<dbReference type="Proteomes" id="UP001058120">
    <property type="component" value="Chromosome"/>
</dbReference>
<protein>
    <submittedName>
        <fullName evidence="8">Flagellar export chaperone FliS</fullName>
    </submittedName>
</protein>
<evidence type="ECO:0000256" key="3">
    <source>
        <dbReference type="ARBA" id="ARBA00022490"/>
    </source>
</evidence>
<keyword evidence="4" id="KW-1005">Bacterial flagellum biogenesis</keyword>